<proteinExistence type="inferred from homology"/>
<evidence type="ECO:0000256" key="5">
    <source>
        <dbReference type="ARBA" id="ARBA00022989"/>
    </source>
</evidence>
<keyword evidence="3 10" id="KW-1003">Cell membrane</keyword>
<keyword evidence="2 10" id="KW-0813">Transport</keyword>
<evidence type="ECO:0000256" key="10">
    <source>
        <dbReference type="RuleBase" id="RU366002"/>
    </source>
</evidence>
<comment type="function">
    <text evidence="10">Na(+)/H(+) antiporter that extrudes sodium in exchange for external protons.</text>
</comment>
<keyword evidence="13" id="KW-1185">Reference proteome</keyword>
<dbReference type="EMBL" id="FOMD01000001">
    <property type="protein sequence ID" value="SFC11779.1"/>
    <property type="molecule type" value="Genomic_DNA"/>
</dbReference>
<feature type="transmembrane region" description="Helical" evidence="10">
    <location>
        <begin position="180"/>
        <end position="197"/>
    </location>
</feature>
<keyword evidence="5 10" id="KW-1133">Transmembrane helix</keyword>
<feature type="transmembrane region" description="Helical" evidence="10">
    <location>
        <begin position="85"/>
        <end position="105"/>
    </location>
</feature>
<evidence type="ECO:0000256" key="2">
    <source>
        <dbReference type="ARBA" id="ARBA00022448"/>
    </source>
</evidence>
<feature type="transmembrane region" description="Helical" evidence="10">
    <location>
        <begin position="54"/>
        <end position="73"/>
    </location>
</feature>
<keyword evidence="10" id="KW-0050">Antiport</keyword>
<sequence>MHALEVVVVVGVLVLVGSLLARWVRLPPPLVLLALGTVVGFLPGVGGVEMPPDVVLFLFLPALLYWESLTISLRQIRADLRVISLMSVGLVLVTAGTVAVVGHALGLSWPMAFVLGAVLAPTDATAIATVAGLLPRRARTLLRAESLVNDGTALVVFGVAVGVAVGTLDVGPGGVAWRLVGSYAGGIAVGLALAFAVTELRRRLTDVRLENVVGVLTPFVAYLPAELLHASGVVAVVTCGLTLTQIATRVVSPAARVQAAGFWSLTTFLLNGSLFVLVGLELHAVVEGRTAGEIWTGVVATLWVALTVAGTRLVWGNTLPFVIRALDRRPAQRLRRVGFRGRLPGQWAGFRGAVSLAAALAVPTTTAAGGPLEGRDLVLLVTFGVIVVLLVVQGLTLPAVIRFSRLQPDPAEAQEELLAQREALGAAQAALDVRAAELGVPEAVVARVREAHEARERQLHLTQVLSDGRVTDPDHRAAKKAVLAEAESERRLRLALLGDKRDAVVRLRDLHAIDDLVLRRVMAQLDAEEVRLVGVQPEE</sequence>
<dbReference type="NCBIfam" id="TIGR00831">
    <property type="entry name" value="a_cpa1"/>
    <property type="match status" value="1"/>
</dbReference>
<dbReference type="InterPro" id="IPR006153">
    <property type="entry name" value="Cation/H_exchanger_TM"/>
</dbReference>
<evidence type="ECO:0000256" key="9">
    <source>
        <dbReference type="ARBA" id="ARBA00023201"/>
    </source>
</evidence>
<keyword evidence="9 10" id="KW-0739">Sodium transport</keyword>
<evidence type="ECO:0000256" key="3">
    <source>
        <dbReference type="ARBA" id="ARBA00022475"/>
    </source>
</evidence>
<dbReference type="RefSeq" id="WP_091553501.1">
    <property type="nucleotide sequence ID" value="NZ_BNAC01000002.1"/>
</dbReference>
<feature type="transmembrane region" description="Helical" evidence="10">
    <location>
        <begin position="6"/>
        <end position="23"/>
    </location>
</feature>
<organism evidence="12 13">
    <name type="scientific">Klenkia taihuensis</name>
    <dbReference type="NCBI Taxonomy" id="1225127"/>
    <lineage>
        <taxon>Bacteria</taxon>
        <taxon>Bacillati</taxon>
        <taxon>Actinomycetota</taxon>
        <taxon>Actinomycetes</taxon>
        <taxon>Geodermatophilales</taxon>
        <taxon>Geodermatophilaceae</taxon>
        <taxon>Klenkia</taxon>
    </lineage>
</organism>
<evidence type="ECO:0000256" key="1">
    <source>
        <dbReference type="ARBA" id="ARBA00004651"/>
    </source>
</evidence>
<feature type="transmembrane region" description="Helical" evidence="10">
    <location>
        <begin position="147"/>
        <end position="168"/>
    </location>
</feature>
<gene>
    <name evidence="12" type="ORF">SAMN05661030_0158</name>
</gene>
<feature type="transmembrane region" description="Helical" evidence="10">
    <location>
        <begin position="30"/>
        <end position="48"/>
    </location>
</feature>
<dbReference type="PANTHER" id="PTHR10110">
    <property type="entry name" value="SODIUM/HYDROGEN EXCHANGER"/>
    <property type="match status" value="1"/>
</dbReference>
<dbReference type="PANTHER" id="PTHR10110:SF86">
    <property type="entry name" value="SODIUM_HYDROGEN EXCHANGER 7"/>
    <property type="match status" value="1"/>
</dbReference>
<evidence type="ECO:0000313" key="12">
    <source>
        <dbReference type="EMBL" id="SFC11779.1"/>
    </source>
</evidence>
<dbReference type="GO" id="GO:0015386">
    <property type="term" value="F:potassium:proton antiporter activity"/>
    <property type="evidence" value="ECO:0007669"/>
    <property type="project" value="TreeGrafter"/>
</dbReference>
<feature type="transmembrane region" description="Helical" evidence="10">
    <location>
        <begin position="300"/>
        <end position="326"/>
    </location>
</feature>
<dbReference type="InterPro" id="IPR004705">
    <property type="entry name" value="Cation/H_exchanger_CPA1_bac"/>
</dbReference>
<feature type="domain" description="Cation/H+ exchanger transmembrane" evidence="11">
    <location>
        <begin position="12"/>
        <end position="401"/>
    </location>
</feature>
<feature type="transmembrane region" description="Helical" evidence="10">
    <location>
        <begin position="260"/>
        <end position="280"/>
    </location>
</feature>
<dbReference type="Proteomes" id="UP000199022">
    <property type="component" value="Unassembled WGS sequence"/>
</dbReference>
<dbReference type="GO" id="GO:0051453">
    <property type="term" value="P:regulation of intracellular pH"/>
    <property type="evidence" value="ECO:0007669"/>
    <property type="project" value="TreeGrafter"/>
</dbReference>
<accession>A0A1I1GJ21</accession>
<dbReference type="GO" id="GO:0015385">
    <property type="term" value="F:sodium:proton antiporter activity"/>
    <property type="evidence" value="ECO:0007669"/>
    <property type="project" value="InterPro"/>
</dbReference>
<feature type="transmembrane region" description="Helical" evidence="10">
    <location>
        <begin position="111"/>
        <end position="135"/>
    </location>
</feature>
<evidence type="ECO:0000256" key="8">
    <source>
        <dbReference type="ARBA" id="ARBA00023136"/>
    </source>
</evidence>
<comment type="similarity">
    <text evidence="10">Belongs to the monovalent cation:proton antiporter 1 (CPA1) transporter (TC 2.A.36) family.</text>
</comment>
<feature type="transmembrane region" description="Helical" evidence="10">
    <location>
        <begin position="377"/>
        <end position="401"/>
    </location>
</feature>
<dbReference type="InterPro" id="IPR018422">
    <property type="entry name" value="Cation/H_exchanger_CPA1"/>
</dbReference>
<dbReference type="GO" id="GO:0005886">
    <property type="term" value="C:plasma membrane"/>
    <property type="evidence" value="ECO:0007669"/>
    <property type="project" value="UniProtKB-SubCell"/>
</dbReference>
<evidence type="ECO:0000313" key="13">
    <source>
        <dbReference type="Proteomes" id="UP000199022"/>
    </source>
</evidence>
<dbReference type="Gene3D" id="6.10.140.1330">
    <property type="match status" value="1"/>
</dbReference>
<dbReference type="STRING" id="1225127.SAMN05661030_0158"/>
<dbReference type="AlphaFoldDB" id="A0A1I1GJ21"/>
<dbReference type="Pfam" id="PF00999">
    <property type="entry name" value="Na_H_Exchanger"/>
    <property type="match status" value="1"/>
</dbReference>
<keyword evidence="8 10" id="KW-0472">Membrane</keyword>
<evidence type="ECO:0000259" key="11">
    <source>
        <dbReference type="Pfam" id="PF00999"/>
    </source>
</evidence>
<evidence type="ECO:0000256" key="7">
    <source>
        <dbReference type="ARBA" id="ARBA00023065"/>
    </source>
</evidence>
<keyword evidence="6 10" id="KW-0915">Sodium</keyword>
<reference evidence="13" key="1">
    <citation type="submission" date="2016-10" db="EMBL/GenBank/DDBJ databases">
        <authorList>
            <person name="Varghese N."/>
            <person name="Submissions S."/>
        </authorList>
    </citation>
    <scope>NUCLEOTIDE SEQUENCE [LARGE SCALE GENOMIC DNA]</scope>
    <source>
        <strain evidence="13">DSM 45962</strain>
    </source>
</reference>
<name>A0A1I1GJ21_9ACTN</name>
<dbReference type="OrthoDB" id="57886at2"/>
<evidence type="ECO:0000256" key="4">
    <source>
        <dbReference type="ARBA" id="ARBA00022692"/>
    </source>
</evidence>
<keyword evidence="7 10" id="KW-0406">Ion transport</keyword>
<protein>
    <submittedName>
        <fullName evidence="12">Monovalent cation:H+ antiporter, CPA1 family</fullName>
    </submittedName>
</protein>
<feature type="transmembrane region" description="Helical" evidence="10">
    <location>
        <begin position="347"/>
        <end position="365"/>
    </location>
</feature>
<dbReference type="GO" id="GO:0098719">
    <property type="term" value="P:sodium ion import across plasma membrane"/>
    <property type="evidence" value="ECO:0007669"/>
    <property type="project" value="TreeGrafter"/>
</dbReference>
<comment type="subcellular location">
    <subcellularLocation>
        <location evidence="1 10">Cell membrane</location>
        <topology evidence="1 10">Multi-pass membrane protein</topology>
    </subcellularLocation>
</comment>
<evidence type="ECO:0000256" key="6">
    <source>
        <dbReference type="ARBA" id="ARBA00023053"/>
    </source>
</evidence>
<keyword evidence="4 10" id="KW-0812">Transmembrane</keyword>